<name>A0A7C1GA75_9CREN</name>
<protein>
    <submittedName>
        <fullName evidence="2">Uncharacterized protein</fullName>
    </submittedName>
</protein>
<dbReference type="AlphaFoldDB" id="A0A7C1GA75"/>
<comment type="caution">
    <text evidence="2">The sequence shown here is derived from an EMBL/GenBank/DDBJ whole genome shotgun (WGS) entry which is preliminary data.</text>
</comment>
<gene>
    <name evidence="2" type="ORF">ENN26_04210</name>
</gene>
<evidence type="ECO:0000313" key="2">
    <source>
        <dbReference type="EMBL" id="HDP14967.1"/>
    </source>
</evidence>
<sequence>MSDVDEKIKDWQKMAEALTGKIVFWLGKEAARGAVYATVASFMQNKLPSMFRSGKSEREIIEELTREINQSVGTQQTPSQEEVIRRIIQEELSKMRTHQMIPPQTIPPQQVMQVPQQHLYPTQAPAMTPYDDEIRRLEDEIQHYERLKRMLEERWVKGEIQEEEFRKKLSEIEAKLGDLRLRKQRIVVPLR</sequence>
<evidence type="ECO:0000256" key="1">
    <source>
        <dbReference type="SAM" id="Coils"/>
    </source>
</evidence>
<dbReference type="EMBL" id="DSAY01000076">
    <property type="protein sequence ID" value="HDP14967.1"/>
    <property type="molecule type" value="Genomic_DNA"/>
</dbReference>
<keyword evidence="1" id="KW-0175">Coiled coil</keyword>
<organism evidence="2">
    <name type="scientific">Thermofilum adornatum</name>
    <dbReference type="NCBI Taxonomy" id="1365176"/>
    <lineage>
        <taxon>Archaea</taxon>
        <taxon>Thermoproteota</taxon>
        <taxon>Thermoprotei</taxon>
        <taxon>Thermofilales</taxon>
        <taxon>Thermofilaceae</taxon>
        <taxon>Thermofilum</taxon>
    </lineage>
</organism>
<accession>A0A7C1GA75</accession>
<feature type="coiled-coil region" evidence="1">
    <location>
        <begin position="134"/>
        <end position="182"/>
    </location>
</feature>
<reference evidence="2" key="1">
    <citation type="journal article" date="2020" name="mSystems">
        <title>Genome- and Community-Level Interaction Insights into Carbon Utilization and Element Cycling Functions of Hydrothermarchaeota in Hydrothermal Sediment.</title>
        <authorList>
            <person name="Zhou Z."/>
            <person name="Liu Y."/>
            <person name="Xu W."/>
            <person name="Pan J."/>
            <person name="Luo Z.H."/>
            <person name="Li M."/>
        </authorList>
    </citation>
    <scope>NUCLEOTIDE SEQUENCE [LARGE SCALE GENOMIC DNA]</scope>
    <source>
        <strain evidence="2">SpSt-116</strain>
    </source>
</reference>
<proteinExistence type="predicted"/>